<feature type="transmembrane region" description="Helical" evidence="2">
    <location>
        <begin position="6"/>
        <end position="27"/>
    </location>
</feature>
<comment type="caution">
    <text evidence="3">The sequence shown here is derived from an EMBL/GenBank/DDBJ whole genome shotgun (WGS) entry which is preliminary data.</text>
</comment>
<accession>A0A177NGA9</accession>
<feature type="compositionally biased region" description="Acidic residues" evidence="1">
    <location>
        <begin position="158"/>
        <end position="168"/>
    </location>
</feature>
<dbReference type="Proteomes" id="UP000078476">
    <property type="component" value="Unassembled WGS sequence"/>
</dbReference>
<feature type="region of interest" description="Disordered" evidence="1">
    <location>
        <begin position="122"/>
        <end position="168"/>
    </location>
</feature>
<keyword evidence="4" id="KW-1185">Reference proteome</keyword>
<name>A0A177NGA9_9GAMM</name>
<proteinExistence type="predicted"/>
<protein>
    <submittedName>
        <fullName evidence="3">Uncharacterized protein</fullName>
    </submittedName>
</protein>
<dbReference type="RefSeq" id="WP_066980618.1">
    <property type="nucleotide sequence ID" value="NZ_LUUI01000092.1"/>
</dbReference>
<dbReference type="STRING" id="980561.A1359_06830"/>
<keyword evidence="2" id="KW-1133">Transmembrane helix</keyword>
<evidence type="ECO:0000313" key="4">
    <source>
        <dbReference type="Proteomes" id="UP000078476"/>
    </source>
</evidence>
<feature type="compositionally biased region" description="Basic and acidic residues" evidence="1">
    <location>
        <begin position="147"/>
        <end position="157"/>
    </location>
</feature>
<dbReference type="AlphaFoldDB" id="A0A177NGA9"/>
<sequence length="168" mass="19177">MTTIMLISIITTSLFLSLIAGFLIISWHKKRQSFRQFDQLLADITDQQNTRSDTLKRRLIEKRQIDPANAQSMSIHLIAAEKLFLQQFINQQIQQQPLDDFYSQLCELLDSYLNITPELENTQQAAPTNSAPIQDSENPATSQDIKPVAESEPKPDSEPEPDWGDVFD</sequence>
<dbReference type="EMBL" id="LUUI01000092">
    <property type="protein sequence ID" value="OAI16901.1"/>
    <property type="molecule type" value="Genomic_DNA"/>
</dbReference>
<organism evidence="3 4">
    <name type="scientific">Methylomonas lenta</name>
    <dbReference type="NCBI Taxonomy" id="980561"/>
    <lineage>
        <taxon>Bacteria</taxon>
        <taxon>Pseudomonadati</taxon>
        <taxon>Pseudomonadota</taxon>
        <taxon>Gammaproteobacteria</taxon>
        <taxon>Methylococcales</taxon>
        <taxon>Methylococcaceae</taxon>
        <taxon>Methylomonas</taxon>
    </lineage>
</organism>
<keyword evidence="2" id="KW-0472">Membrane</keyword>
<keyword evidence="2" id="KW-0812">Transmembrane</keyword>
<gene>
    <name evidence="3" type="ORF">A1359_06830</name>
</gene>
<feature type="compositionally biased region" description="Polar residues" evidence="1">
    <location>
        <begin position="122"/>
        <end position="144"/>
    </location>
</feature>
<evidence type="ECO:0000256" key="2">
    <source>
        <dbReference type="SAM" id="Phobius"/>
    </source>
</evidence>
<dbReference type="OrthoDB" id="5574230at2"/>
<evidence type="ECO:0000256" key="1">
    <source>
        <dbReference type="SAM" id="MobiDB-lite"/>
    </source>
</evidence>
<evidence type="ECO:0000313" key="3">
    <source>
        <dbReference type="EMBL" id="OAI16901.1"/>
    </source>
</evidence>
<reference evidence="3 4" key="1">
    <citation type="submission" date="2016-03" db="EMBL/GenBank/DDBJ databases">
        <authorList>
            <person name="Ploux O."/>
        </authorList>
    </citation>
    <scope>NUCLEOTIDE SEQUENCE [LARGE SCALE GENOMIC DNA]</scope>
    <source>
        <strain evidence="3 4">R-45370</strain>
    </source>
</reference>